<dbReference type="PANTHER" id="PTHR36438">
    <property type="entry name" value="IRON-SULFUR CLUSTER REPAIR PROTEIN YTFE"/>
    <property type="match status" value="1"/>
</dbReference>
<accession>A0A9X3ARJ0</accession>
<dbReference type="GO" id="GO:0005737">
    <property type="term" value="C:cytoplasm"/>
    <property type="evidence" value="ECO:0007669"/>
    <property type="project" value="UniProtKB-SubCell"/>
</dbReference>
<evidence type="ECO:0000256" key="1">
    <source>
        <dbReference type="ARBA" id="ARBA00004496"/>
    </source>
</evidence>
<protein>
    <submittedName>
        <fullName evidence="6">Iron-sulfur cluster repair protein YtfE</fullName>
    </submittedName>
</protein>
<reference evidence="6" key="1">
    <citation type="journal article" date="2022" name="Front. Microbiol.">
        <title>Genome-based taxonomic rearrangement of Oceanobacter-related bacteria including the description of Thalassolituus hydrocarbonoclasticus sp. nov. and Thalassolituus pacificus sp. nov. and emended description of the genus Thalassolituus.</title>
        <authorList>
            <person name="Dong C."/>
            <person name="Wei L."/>
            <person name="Wang J."/>
            <person name="Lai Q."/>
            <person name="Huang Z."/>
            <person name="Shao Z."/>
        </authorList>
    </citation>
    <scope>NUCLEOTIDE SEQUENCE</scope>
    <source>
        <strain evidence="6">59MF3M-4</strain>
    </source>
</reference>
<proteinExistence type="predicted"/>
<keyword evidence="3" id="KW-0479">Metal-binding</keyword>
<dbReference type="NCBIfam" id="TIGR03652">
    <property type="entry name" value="FeS_repair_RIC"/>
    <property type="match status" value="1"/>
</dbReference>
<dbReference type="Pfam" id="PF01814">
    <property type="entry name" value="Hemerythrin"/>
    <property type="match status" value="1"/>
</dbReference>
<dbReference type="InterPro" id="IPR019903">
    <property type="entry name" value="RIC_family"/>
</dbReference>
<organism evidence="6 7">
    <name type="scientific">Thalassolituus pacificus</name>
    <dbReference type="NCBI Taxonomy" id="2975440"/>
    <lineage>
        <taxon>Bacteria</taxon>
        <taxon>Pseudomonadati</taxon>
        <taxon>Pseudomonadota</taxon>
        <taxon>Gammaproteobacteria</taxon>
        <taxon>Oceanospirillales</taxon>
        <taxon>Oceanospirillaceae</taxon>
        <taxon>Thalassolituus</taxon>
    </lineage>
</organism>
<dbReference type="RefSeq" id="WP_260975764.1">
    <property type="nucleotide sequence ID" value="NZ_JAOANI010000015.1"/>
</dbReference>
<gene>
    <name evidence="6" type="primary">ytfE</name>
    <name evidence="6" type="ORF">NYR02_07530</name>
</gene>
<feature type="domain" description="Hemerythrin-like" evidence="5">
    <location>
        <begin position="83"/>
        <end position="213"/>
    </location>
</feature>
<comment type="subcellular location">
    <subcellularLocation>
        <location evidence="1">Cytoplasm</location>
    </subcellularLocation>
</comment>
<dbReference type="Proteomes" id="UP001147830">
    <property type="component" value="Unassembled WGS sequence"/>
</dbReference>
<keyword evidence="2" id="KW-0963">Cytoplasm</keyword>
<evidence type="ECO:0000256" key="3">
    <source>
        <dbReference type="ARBA" id="ARBA00022723"/>
    </source>
</evidence>
<dbReference type="GO" id="GO:0046872">
    <property type="term" value="F:metal ion binding"/>
    <property type="evidence" value="ECO:0007669"/>
    <property type="project" value="UniProtKB-KW"/>
</dbReference>
<evidence type="ECO:0000313" key="6">
    <source>
        <dbReference type="EMBL" id="MCT7358864.1"/>
    </source>
</evidence>
<dbReference type="InterPro" id="IPR012312">
    <property type="entry name" value="Hemerythrin-like"/>
</dbReference>
<dbReference type="AlphaFoldDB" id="A0A9X3ARJ0"/>
<evidence type="ECO:0000256" key="2">
    <source>
        <dbReference type="ARBA" id="ARBA00022490"/>
    </source>
</evidence>
<evidence type="ECO:0000259" key="5">
    <source>
        <dbReference type="Pfam" id="PF01814"/>
    </source>
</evidence>
<comment type="caution">
    <text evidence="6">The sequence shown here is derived from an EMBL/GenBank/DDBJ whole genome shotgun (WGS) entry which is preliminary data.</text>
</comment>
<evidence type="ECO:0000256" key="4">
    <source>
        <dbReference type="ARBA" id="ARBA00023004"/>
    </source>
</evidence>
<evidence type="ECO:0000313" key="7">
    <source>
        <dbReference type="Proteomes" id="UP001147830"/>
    </source>
</evidence>
<dbReference type="EMBL" id="JAOANI010000015">
    <property type="protein sequence ID" value="MCT7358864.1"/>
    <property type="molecule type" value="Genomic_DNA"/>
</dbReference>
<dbReference type="NCBIfam" id="NF008221">
    <property type="entry name" value="PRK10992.1"/>
    <property type="match status" value="1"/>
</dbReference>
<dbReference type="Pfam" id="PF04405">
    <property type="entry name" value="ScdA_N"/>
    <property type="match status" value="1"/>
</dbReference>
<sequence>MEILNRSLSDIATTIPGASALLRQLDINFCNQGMVSLQQALEHKGLDPEEVVAGLAELEMTEHRYDESAINWGKEPRMKLIGHILERYHARHREQLPELMFLAAKVERVHGDSSSCPHGLADLLRDMSHELESHMMKEEQILFPMLAGGIYPNGPINVMQDEHLEHLEAINRLCSLTNNMKVPAGACNSWRSLYLGLQTLVDDLMRHITLENYFLFVPPKATSSDCCGSCQ</sequence>
<name>A0A9X3ARJ0_9GAMM</name>
<dbReference type="Gene3D" id="1.20.120.520">
    <property type="entry name" value="nmb1532 protein domain like"/>
    <property type="match status" value="1"/>
</dbReference>
<keyword evidence="7" id="KW-1185">Reference proteome</keyword>
<dbReference type="PANTHER" id="PTHR36438:SF1">
    <property type="entry name" value="IRON-SULFUR CLUSTER REPAIR PROTEIN YTFE"/>
    <property type="match status" value="1"/>
</dbReference>
<reference evidence="6" key="2">
    <citation type="submission" date="2022-08" db="EMBL/GenBank/DDBJ databases">
        <authorList>
            <person name="Dong C."/>
        </authorList>
    </citation>
    <scope>NUCLEOTIDE SEQUENCE</scope>
    <source>
        <strain evidence="6">59MF3M-4</strain>
    </source>
</reference>
<keyword evidence="4" id="KW-0408">Iron</keyword>